<dbReference type="PROSITE" id="PS51257">
    <property type="entry name" value="PROKAR_LIPOPROTEIN"/>
    <property type="match status" value="1"/>
</dbReference>
<evidence type="ECO:0000256" key="1">
    <source>
        <dbReference type="SAM" id="MobiDB-lite"/>
    </source>
</evidence>
<keyword evidence="2" id="KW-0732">Signal</keyword>
<feature type="chain" id="PRO_5012710716" evidence="2">
    <location>
        <begin position="20"/>
        <end position="76"/>
    </location>
</feature>
<proteinExistence type="predicted"/>
<sequence>MMFRTTKFALLIAGALVMAACDESGGGNDDDDDTAQGIDTLGDGFVAAFNADPNDDPVDAQDVSLTLTPGAQPFNP</sequence>
<dbReference type="EMBL" id="FWFK01000001">
    <property type="protein sequence ID" value="SLN13250.1"/>
    <property type="molecule type" value="Genomic_DNA"/>
</dbReference>
<dbReference type="AlphaFoldDB" id="A0A1X6Y7G6"/>
<gene>
    <name evidence="3" type="ORF">ROJ8625_00390</name>
</gene>
<name>A0A1X6Y7G6_9RHOB</name>
<organism evidence="3 4">
    <name type="scientific">Roseivivax jejudonensis</name>
    <dbReference type="NCBI Taxonomy" id="1529041"/>
    <lineage>
        <taxon>Bacteria</taxon>
        <taxon>Pseudomonadati</taxon>
        <taxon>Pseudomonadota</taxon>
        <taxon>Alphaproteobacteria</taxon>
        <taxon>Rhodobacterales</taxon>
        <taxon>Roseobacteraceae</taxon>
        <taxon>Roseivivax</taxon>
    </lineage>
</organism>
<feature type="region of interest" description="Disordered" evidence="1">
    <location>
        <begin position="49"/>
        <end position="76"/>
    </location>
</feature>
<dbReference type="Proteomes" id="UP000193570">
    <property type="component" value="Unassembled WGS sequence"/>
</dbReference>
<dbReference type="RefSeq" id="WP_085790153.1">
    <property type="nucleotide sequence ID" value="NZ_FWFK01000001.1"/>
</dbReference>
<protein>
    <submittedName>
        <fullName evidence="3">Uncharacterized protein</fullName>
    </submittedName>
</protein>
<accession>A0A1X6Y7G6</accession>
<evidence type="ECO:0000256" key="2">
    <source>
        <dbReference type="SAM" id="SignalP"/>
    </source>
</evidence>
<feature type="signal peptide" evidence="2">
    <location>
        <begin position="1"/>
        <end position="19"/>
    </location>
</feature>
<keyword evidence="4" id="KW-1185">Reference proteome</keyword>
<evidence type="ECO:0000313" key="4">
    <source>
        <dbReference type="Proteomes" id="UP000193570"/>
    </source>
</evidence>
<reference evidence="3 4" key="1">
    <citation type="submission" date="2017-03" db="EMBL/GenBank/DDBJ databases">
        <authorList>
            <person name="Afonso C.L."/>
            <person name="Miller P.J."/>
            <person name="Scott M.A."/>
            <person name="Spackman E."/>
            <person name="Goraichik I."/>
            <person name="Dimitrov K.M."/>
            <person name="Suarez D.L."/>
            <person name="Swayne D.E."/>
        </authorList>
    </citation>
    <scope>NUCLEOTIDE SEQUENCE [LARGE SCALE GENOMIC DNA]</scope>
    <source>
        <strain evidence="3 4">CECT 8625</strain>
    </source>
</reference>
<evidence type="ECO:0000313" key="3">
    <source>
        <dbReference type="EMBL" id="SLN13250.1"/>
    </source>
</evidence>
<dbReference type="OrthoDB" id="7877047at2"/>